<dbReference type="PANTHER" id="PTHR11324:SF16">
    <property type="entry name" value="PDZ DOMAIN-CONTAINING PROTEIN 2"/>
    <property type="match status" value="1"/>
</dbReference>
<dbReference type="InterPro" id="IPR036034">
    <property type="entry name" value="PDZ_sf"/>
</dbReference>
<feature type="domain" description="PDZ" evidence="2">
    <location>
        <begin position="829"/>
        <end position="901"/>
    </location>
</feature>
<evidence type="ECO:0000259" key="2">
    <source>
        <dbReference type="PROSITE" id="PS50106"/>
    </source>
</evidence>
<feature type="region of interest" description="Disordered" evidence="1">
    <location>
        <begin position="258"/>
        <end position="313"/>
    </location>
</feature>
<feature type="region of interest" description="Disordered" evidence="1">
    <location>
        <begin position="407"/>
        <end position="463"/>
    </location>
</feature>
<dbReference type="SUPFAM" id="SSF50156">
    <property type="entry name" value="PDZ domain-like"/>
    <property type="match status" value="2"/>
</dbReference>
<feature type="compositionally biased region" description="Basic and acidic residues" evidence="1">
    <location>
        <begin position="616"/>
        <end position="638"/>
    </location>
</feature>
<dbReference type="InterPro" id="IPR001478">
    <property type="entry name" value="PDZ"/>
</dbReference>
<feature type="compositionally biased region" description="Basic and acidic residues" evidence="1">
    <location>
        <begin position="231"/>
        <end position="240"/>
    </location>
</feature>
<sequence>MSVSSSDHGKFEDFCRSVIEVLTVSYSPVLLDKPDLEPMLQDDSSSSSSEDDLVGMERCSPSGDSFNSSSSSAGSVVDASSPVSSSPTLTDLRRTTSRGGDTVTEPLRDVVELANLPTLELERESAAPDLPDELQAEEFAVSSNVDSGIQEEISTLDESAELFPTSEPDQEGEETAQIDRTCSQQSRKGEQETSVAPKSSEFPASQSASGELEEETAKMMTLNYSSGRLPPDGREFPTNFDEPKVWKEVFRGHKSLSVDDSGVFCSTPSSDESHSPTQKSPSPAFSSENLLISNQYNSPINGDRRGSMSSVYSKFREASQRRYSGLLMSMLEPNSSEPKSKLKGLVLSKSDTPTSTVSKVLPVIVTNPVVVKVDSTPVRSQKAQTTDTPRAVPLGAAATFRKSLGFGDVSNWDTPSRPAPPLPGPAGEDAPDAPPKGDLIERYLSSYQDQESDEKPKQSLSGSCANIATIKDAELFARTSIGETRSKWQSMEFQTLPQGPPPVPPRPASRQLENPRTPFASVLKSAKSEASLNIIPPSNGTNDTEVVPGPQNFRALAAKWEQRSSRDTAPPIPARKSSDPRIVQPKPAARSSLPNTVPALPPNYPPPVRPAPRGTSDVKKTFEEVQRPIRTVDHKRFPSVDSDDSGNSSTSTTREQYSSLTSLASTTSSLISPQDLQQLIDEANQSLQEEEGVRGENIDIYVVVLHKDSPTSGAGITLAGGCDYENKEITVHKVITGSAADRDGRIRRGDRVLSINGKTLKATTHREALDILKSPRSELVLVLSRDTSGRGSSGTRSSLSRASSISSVLDVIDEPAYDGPLPTFEGSTVIVLEKDKVGLGFTLQGGKDSPLGNKPLTINRIFSCGAAERDGRLQPGDELLAINNTVTTSMTRTEAWNFLKKLTEGKISFTIRQQQSR</sequence>
<accession>A0AAJ7L2T5</accession>
<dbReference type="Pfam" id="PF00595">
    <property type="entry name" value="PDZ"/>
    <property type="match status" value="2"/>
</dbReference>
<reference evidence="4" key="1">
    <citation type="submission" date="2025-08" db="UniProtKB">
        <authorList>
            <consortium name="RefSeq"/>
        </authorList>
    </citation>
    <scope>IDENTIFICATION</scope>
</reference>
<dbReference type="PANTHER" id="PTHR11324">
    <property type="entry name" value="IL16-RELATED"/>
    <property type="match status" value="1"/>
</dbReference>
<evidence type="ECO:0000313" key="4">
    <source>
        <dbReference type="RefSeq" id="XP_018494006.1"/>
    </source>
</evidence>
<feature type="compositionally biased region" description="Low complexity" evidence="1">
    <location>
        <begin position="645"/>
        <end position="660"/>
    </location>
</feature>
<evidence type="ECO:0000313" key="3">
    <source>
        <dbReference type="Proteomes" id="UP000694867"/>
    </source>
</evidence>
<dbReference type="PROSITE" id="PS50106">
    <property type="entry name" value="PDZ"/>
    <property type="match status" value="2"/>
</dbReference>
<dbReference type="Gene3D" id="2.30.42.10">
    <property type="match status" value="2"/>
</dbReference>
<feature type="region of interest" description="Disordered" evidence="1">
    <location>
        <begin position="555"/>
        <end position="660"/>
    </location>
</feature>
<feature type="compositionally biased region" description="Polar residues" evidence="1">
    <location>
        <begin position="486"/>
        <end position="496"/>
    </location>
</feature>
<gene>
    <name evidence="4" type="primary">LOC100899638</name>
</gene>
<dbReference type="RefSeq" id="XP_018494006.1">
    <property type="nucleotide sequence ID" value="XM_018638490.1"/>
</dbReference>
<dbReference type="KEGG" id="goe:100899638"/>
<feature type="region of interest" description="Disordered" evidence="1">
    <location>
        <begin position="32"/>
        <end position="240"/>
    </location>
</feature>
<proteinExistence type="predicted"/>
<dbReference type="GeneID" id="100899638"/>
<feature type="region of interest" description="Disordered" evidence="1">
    <location>
        <begin position="486"/>
        <end position="524"/>
    </location>
</feature>
<name>A0AAJ7L2T5_9ACAR</name>
<dbReference type="AlphaFoldDB" id="A0AAJ7L2T5"/>
<feature type="domain" description="PDZ" evidence="2">
    <location>
        <begin position="702"/>
        <end position="787"/>
    </location>
</feature>
<feature type="compositionally biased region" description="Polar residues" evidence="1">
    <location>
        <begin position="141"/>
        <end position="153"/>
    </location>
</feature>
<feature type="compositionally biased region" description="Low complexity" evidence="1">
    <location>
        <begin position="60"/>
        <end position="87"/>
    </location>
</feature>
<protein>
    <submittedName>
        <fullName evidence="4">Pro-interleukin-16</fullName>
    </submittedName>
</protein>
<feature type="compositionally biased region" description="Pro residues" evidence="1">
    <location>
        <begin position="599"/>
        <end position="610"/>
    </location>
</feature>
<evidence type="ECO:0000256" key="1">
    <source>
        <dbReference type="SAM" id="MobiDB-lite"/>
    </source>
</evidence>
<dbReference type="SMART" id="SM00228">
    <property type="entry name" value="PDZ"/>
    <property type="match status" value="2"/>
</dbReference>
<organism evidence="3 4">
    <name type="scientific">Galendromus occidentalis</name>
    <name type="common">western predatory mite</name>
    <dbReference type="NCBI Taxonomy" id="34638"/>
    <lineage>
        <taxon>Eukaryota</taxon>
        <taxon>Metazoa</taxon>
        <taxon>Ecdysozoa</taxon>
        <taxon>Arthropoda</taxon>
        <taxon>Chelicerata</taxon>
        <taxon>Arachnida</taxon>
        <taxon>Acari</taxon>
        <taxon>Parasitiformes</taxon>
        <taxon>Mesostigmata</taxon>
        <taxon>Gamasina</taxon>
        <taxon>Phytoseioidea</taxon>
        <taxon>Phytoseiidae</taxon>
        <taxon>Typhlodrominae</taxon>
        <taxon>Galendromus</taxon>
    </lineage>
</organism>
<feature type="compositionally biased region" description="Polar residues" evidence="1">
    <location>
        <begin position="178"/>
        <end position="209"/>
    </location>
</feature>
<feature type="compositionally biased region" description="Polar residues" evidence="1">
    <location>
        <begin position="264"/>
        <end position="300"/>
    </location>
</feature>
<keyword evidence="3" id="KW-1185">Reference proteome</keyword>
<dbReference type="Proteomes" id="UP000694867">
    <property type="component" value="Unplaced"/>
</dbReference>
<feature type="compositionally biased region" description="Pro residues" evidence="1">
    <location>
        <begin position="498"/>
        <end position="507"/>
    </location>
</feature>